<accession>A0A6J6X9I6</accession>
<dbReference type="SUPFAM" id="SSF56322">
    <property type="entry name" value="ADC synthase"/>
    <property type="match status" value="1"/>
</dbReference>
<dbReference type="Gene3D" id="3.60.120.10">
    <property type="entry name" value="Anthranilate synthase"/>
    <property type="match status" value="1"/>
</dbReference>
<dbReference type="EMBL" id="CAFAAF010000097">
    <property type="protein sequence ID" value="CAB4791978.1"/>
    <property type="molecule type" value="Genomic_DNA"/>
</dbReference>
<dbReference type="AlphaFoldDB" id="A0A6J6X9I6"/>
<evidence type="ECO:0000259" key="1">
    <source>
        <dbReference type="Pfam" id="PF00425"/>
    </source>
</evidence>
<name>A0A6J6X9I6_9ZZZZ</name>
<dbReference type="GO" id="GO:0000162">
    <property type="term" value="P:L-tryptophan biosynthetic process"/>
    <property type="evidence" value="ECO:0007669"/>
    <property type="project" value="TreeGrafter"/>
</dbReference>
<protein>
    <submittedName>
        <fullName evidence="2">Unannotated protein</fullName>
    </submittedName>
</protein>
<feature type="domain" description="Chorismate-utilising enzyme C-terminal" evidence="1">
    <location>
        <begin position="75"/>
        <end position="317"/>
    </location>
</feature>
<dbReference type="GO" id="GO:0046820">
    <property type="term" value="F:4-amino-4-deoxychorismate synthase activity"/>
    <property type="evidence" value="ECO:0007669"/>
    <property type="project" value="TreeGrafter"/>
</dbReference>
<dbReference type="InterPro" id="IPR019999">
    <property type="entry name" value="Anth_synth_I-like"/>
</dbReference>
<gene>
    <name evidence="2" type="ORF">UFOPK2978_00655</name>
</gene>
<dbReference type="InterPro" id="IPR005801">
    <property type="entry name" value="ADC_synthase"/>
</dbReference>
<organism evidence="2">
    <name type="scientific">freshwater metagenome</name>
    <dbReference type="NCBI Taxonomy" id="449393"/>
    <lineage>
        <taxon>unclassified sequences</taxon>
        <taxon>metagenomes</taxon>
        <taxon>ecological metagenomes</taxon>
    </lineage>
</organism>
<dbReference type="Pfam" id="PF00425">
    <property type="entry name" value="Chorismate_bind"/>
    <property type="match status" value="1"/>
</dbReference>
<dbReference type="PANTHER" id="PTHR11236">
    <property type="entry name" value="AMINOBENZOATE/ANTHRANILATE SYNTHASE"/>
    <property type="match status" value="1"/>
</dbReference>
<dbReference type="InterPro" id="IPR015890">
    <property type="entry name" value="Chorismate_C"/>
</dbReference>
<proteinExistence type="predicted"/>
<dbReference type="PRINTS" id="PR00095">
    <property type="entry name" value="ANTSNTHASEI"/>
</dbReference>
<dbReference type="PANTHER" id="PTHR11236:SF50">
    <property type="entry name" value="AMINODEOXYCHORISMATE SYNTHASE COMPONENT 1"/>
    <property type="match status" value="1"/>
</dbReference>
<reference evidence="2" key="1">
    <citation type="submission" date="2020-05" db="EMBL/GenBank/DDBJ databases">
        <authorList>
            <person name="Chiriac C."/>
            <person name="Salcher M."/>
            <person name="Ghai R."/>
            <person name="Kavagutti S V."/>
        </authorList>
    </citation>
    <scope>NUCLEOTIDE SEQUENCE</scope>
</reference>
<evidence type="ECO:0000313" key="2">
    <source>
        <dbReference type="EMBL" id="CAB4791978.1"/>
    </source>
</evidence>
<sequence>MSAPVTQMWMGGVHATQCVEITDDASRLDDGSFWAVSITFEGKALFARFADVSHGEFPSHQWTPLTSQWSTSQSKSQYIAYVSQIRELIASGGVYQVNACRELSHPCSAQSLRGLFSQLLLRNPAQYAFYLSIEGLEIASASPERFISRSGSRILTSPIKGTIRSDENEFGDKDKAENLMIVDLMRNDLGRICDAGSIDVSELFRHEKHPGITHLVSDVEGRLKDGTTWREILEATMPPGSVSGAPKSAALSIIKGSEGVRGPYCGTLGWIHGDRAELSVAIRTFWNEGDSTIRFGTGAGITWGSDPAAEWEETQLKARHLISIAGGEL</sequence>